<feature type="domain" description="EamA" evidence="2">
    <location>
        <begin position="150"/>
        <end position="275"/>
    </location>
</feature>
<feature type="transmembrane region" description="Helical" evidence="1">
    <location>
        <begin position="40"/>
        <end position="58"/>
    </location>
</feature>
<evidence type="ECO:0000259" key="2">
    <source>
        <dbReference type="Pfam" id="PF00892"/>
    </source>
</evidence>
<name>A0A0P1IBR4_9RHOB</name>
<proteinExistence type="predicted"/>
<gene>
    <name evidence="3" type="ORF">PH7735_02722</name>
</gene>
<keyword evidence="1" id="KW-0472">Membrane</keyword>
<feature type="transmembrane region" description="Helical" evidence="1">
    <location>
        <begin position="147"/>
        <end position="169"/>
    </location>
</feature>
<dbReference type="STRING" id="1715693.PH7735_02722"/>
<organism evidence="3 4">
    <name type="scientific">Shimia thalassica</name>
    <dbReference type="NCBI Taxonomy" id="1715693"/>
    <lineage>
        <taxon>Bacteria</taxon>
        <taxon>Pseudomonadati</taxon>
        <taxon>Pseudomonadota</taxon>
        <taxon>Alphaproteobacteria</taxon>
        <taxon>Rhodobacterales</taxon>
        <taxon>Roseobacteraceae</taxon>
    </lineage>
</organism>
<evidence type="ECO:0000313" key="3">
    <source>
        <dbReference type="EMBL" id="CUK03965.1"/>
    </source>
</evidence>
<keyword evidence="1" id="KW-0812">Transmembrane</keyword>
<dbReference type="Pfam" id="PF00892">
    <property type="entry name" value="EamA"/>
    <property type="match status" value="2"/>
</dbReference>
<feature type="transmembrane region" description="Helical" evidence="1">
    <location>
        <begin position="96"/>
        <end position="115"/>
    </location>
</feature>
<feature type="domain" description="EamA" evidence="2">
    <location>
        <begin position="26"/>
        <end position="138"/>
    </location>
</feature>
<accession>A0A0P1IBR4</accession>
<dbReference type="GeneID" id="83881731"/>
<keyword evidence="4" id="KW-1185">Reference proteome</keyword>
<dbReference type="GO" id="GO:0016020">
    <property type="term" value="C:membrane"/>
    <property type="evidence" value="ECO:0007669"/>
    <property type="project" value="InterPro"/>
</dbReference>
<feature type="transmembrane region" description="Helical" evidence="1">
    <location>
        <begin position="181"/>
        <end position="201"/>
    </location>
</feature>
<evidence type="ECO:0000313" key="4">
    <source>
        <dbReference type="Proteomes" id="UP000051870"/>
    </source>
</evidence>
<dbReference type="InterPro" id="IPR037185">
    <property type="entry name" value="EmrE-like"/>
</dbReference>
<dbReference type="PANTHER" id="PTHR22911">
    <property type="entry name" value="ACYL-MALONYL CONDENSING ENZYME-RELATED"/>
    <property type="match status" value="1"/>
</dbReference>
<dbReference type="EMBL" id="CYTW01000003">
    <property type="protein sequence ID" value="CUK03965.1"/>
    <property type="molecule type" value="Genomic_DNA"/>
</dbReference>
<protein>
    <submittedName>
        <fullName evidence="3">Carboxylate/amino acid/amine transporter</fullName>
    </submittedName>
</protein>
<sequence>MNTQTKGLLITTLGVLCVLPDSLFIRLIDADALVIAFWRNLMAGMGVLIGVLAFQGTAPFRAVMATGINGWIYVVTLGASGVLFVIAISLTSVANAVFIIASMPIFAAIFSRVFLSEKISPHMMITIVCVTAGLGVIAYGSGETSNASLVGDVAALLVAASFAAGLTAVRGVKDVSMVPAVPIAYVGAALLILPFVDVFSVPSDQVWMLPVYGGFIVASATLLALGPRYITSAEVALLILLESVLAPIIIWAFLGEQPGRWALIGGALVVGALAGSNIIALRRKRGVKAPLQ</sequence>
<evidence type="ECO:0000256" key="1">
    <source>
        <dbReference type="SAM" id="Phobius"/>
    </source>
</evidence>
<feature type="transmembrane region" description="Helical" evidence="1">
    <location>
        <begin position="260"/>
        <end position="281"/>
    </location>
</feature>
<keyword evidence="1" id="KW-1133">Transmembrane helix</keyword>
<feature type="transmembrane region" description="Helical" evidence="1">
    <location>
        <begin position="70"/>
        <end position="90"/>
    </location>
</feature>
<reference evidence="4" key="1">
    <citation type="submission" date="2015-09" db="EMBL/GenBank/DDBJ databases">
        <authorList>
            <person name="Rodrigo-Torres Lidia"/>
            <person name="Arahal R.David."/>
        </authorList>
    </citation>
    <scope>NUCLEOTIDE SEQUENCE [LARGE SCALE GENOMIC DNA]</scope>
    <source>
        <strain evidence="4">CECT 7735</strain>
    </source>
</reference>
<dbReference type="AlphaFoldDB" id="A0A0P1IBR4"/>
<dbReference type="RefSeq" id="WP_058311911.1">
    <property type="nucleotide sequence ID" value="NZ_CYTW01000003.1"/>
</dbReference>
<feature type="transmembrane region" description="Helical" evidence="1">
    <location>
        <begin position="122"/>
        <end position="141"/>
    </location>
</feature>
<dbReference type="InterPro" id="IPR000620">
    <property type="entry name" value="EamA_dom"/>
</dbReference>
<feature type="transmembrane region" description="Helical" evidence="1">
    <location>
        <begin position="207"/>
        <end position="226"/>
    </location>
</feature>
<dbReference type="SUPFAM" id="SSF103481">
    <property type="entry name" value="Multidrug resistance efflux transporter EmrE"/>
    <property type="match status" value="2"/>
</dbReference>
<feature type="transmembrane region" description="Helical" evidence="1">
    <location>
        <begin position="235"/>
        <end position="254"/>
    </location>
</feature>
<dbReference type="Proteomes" id="UP000051870">
    <property type="component" value="Unassembled WGS sequence"/>
</dbReference>